<evidence type="ECO:0000313" key="5">
    <source>
        <dbReference type="Proteomes" id="UP001293254"/>
    </source>
</evidence>
<dbReference type="Pfam" id="PF14392">
    <property type="entry name" value="zf-CCHC_4"/>
    <property type="match status" value="1"/>
</dbReference>
<accession>A0AAE2CXD9</accession>
<feature type="compositionally biased region" description="Polar residues" evidence="1">
    <location>
        <begin position="287"/>
        <end position="297"/>
    </location>
</feature>
<dbReference type="InterPro" id="IPR025836">
    <property type="entry name" value="Zn_knuckle_CX2CX4HX4C"/>
</dbReference>
<comment type="caution">
    <text evidence="4">The sequence shown here is derived from an EMBL/GenBank/DDBJ whole genome shotgun (WGS) entry which is preliminary data.</text>
</comment>
<dbReference type="InterPro" id="IPR025558">
    <property type="entry name" value="DUF4283"/>
</dbReference>
<name>A0AAE2CXD9_9LAMI</name>
<evidence type="ECO:0000259" key="3">
    <source>
        <dbReference type="Pfam" id="PF14392"/>
    </source>
</evidence>
<feature type="region of interest" description="Disordered" evidence="1">
    <location>
        <begin position="352"/>
        <end position="373"/>
    </location>
</feature>
<evidence type="ECO:0008006" key="6">
    <source>
        <dbReference type="Google" id="ProtNLM"/>
    </source>
</evidence>
<keyword evidence="5" id="KW-1185">Reference proteome</keyword>
<dbReference type="Proteomes" id="UP001293254">
    <property type="component" value="Unassembled WGS sequence"/>
</dbReference>
<evidence type="ECO:0000256" key="1">
    <source>
        <dbReference type="SAM" id="MobiDB-lite"/>
    </source>
</evidence>
<feature type="region of interest" description="Disordered" evidence="1">
    <location>
        <begin position="287"/>
        <end position="309"/>
    </location>
</feature>
<evidence type="ECO:0000259" key="2">
    <source>
        <dbReference type="Pfam" id="PF14111"/>
    </source>
</evidence>
<dbReference type="InterPro" id="IPR040256">
    <property type="entry name" value="At4g02000-like"/>
</dbReference>
<gene>
    <name evidence="4" type="ORF">Salat_0141800</name>
</gene>
<feature type="domain" description="DUF4283" evidence="2">
    <location>
        <begin position="34"/>
        <end position="109"/>
    </location>
</feature>
<dbReference type="PANTHER" id="PTHR31286">
    <property type="entry name" value="GLYCINE-RICH CELL WALL STRUCTURAL PROTEIN 1.8-LIKE"/>
    <property type="match status" value="1"/>
</dbReference>
<feature type="domain" description="Zinc knuckle CX2CX4HX4C" evidence="3">
    <location>
        <begin position="153"/>
        <end position="189"/>
    </location>
</feature>
<organism evidence="4 5">
    <name type="scientific">Sesamum alatum</name>
    <dbReference type="NCBI Taxonomy" id="300844"/>
    <lineage>
        <taxon>Eukaryota</taxon>
        <taxon>Viridiplantae</taxon>
        <taxon>Streptophyta</taxon>
        <taxon>Embryophyta</taxon>
        <taxon>Tracheophyta</taxon>
        <taxon>Spermatophyta</taxon>
        <taxon>Magnoliopsida</taxon>
        <taxon>eudicotyledons</taxon>
        <taxon>Gunneridae</taxon>
        <taxon>Pentapetalae</taxon>
        <taxon>asterids</taxon>
        <taxon>lamiids</taxon>
        <taxon>Lamiales</taxon>
        <taxon>Pedaliaceae</taxon>
        <taxon>Sesamum</taxon>
    </lineage>
</organism>
<dbReference type="PANTHER" id="PTHR31286:SF178">
    <property type="entry name" value="DUF4283 DOMAIN-CONTAINING PROTEIN"/>
    <property type="match status" value="1"/>
</dbReference>
<reference evidence="4" key="1">
    <citation type="submission" date="2020-06" db="EMBL/GenBank/DDBJ databases">
        <authorList>
            <person name="Li T."/>
            <person name="Hu X."/>
            <person name="Zhang T."/>
            <person name="Song X."/>
            <person name="Zhang H."/>
            <person name="Dai N."/>
            <person name="Sheng W."/>
            <person name="Hou X."/>
            <person name="Wei L."/>
        </authorList>
    </citation>
    <scope>NUCLEOTIDE SEQUENCE</scope>
    <source>
        <strain evidence="4">3651</strain>
        <tissue evidence="4">Leaf</tissue>
    </source>
</reference>
<reference evidence="4" key="2">
    <citation type="journal article" date="2024" name="Plant">
        <title>Genomic evolution and insights into agronomic trait innovations of Sesamum species.</title>
        <authorList>
            <person name="Miao H."/>
            <person name="Wang L."/>
            <person name="Qu L."/>
            <person name="Liu H."/>
            <person name="Sun Y."/>
            <person name="Le M."/>
            <person name="Wang Q."/>
            <person name="Wei S."/>
            <person name="Zheng Y."/>
            <person name="Lin W."/>
            <person name="Duan Y."/>
            <person name="Cao H."/>
            <person name="Xiong S."/>
            <person name="Wang X."/>
            <person name="Wei L."/>
            <person name="Li C."/>
            <person name="Ma Q."/>
            <person name="Ju M."/>
            <person name="Zhao R."/>
            <person name="Li G."/>
            <person name="Mu C."/>
            <person name="Tian Q."/>
            <person name="Mei H."/>
            <person name="Zhang T."/>
            <person name="Gao T."/>
            <person name="Zhang H."/>
        </authorList>
    </citation>
    <scope>NUCLEOTIDE SEQUENCE</scope>
    <source>
        <strain evidence="4">3651</strain>
    </source>
</reference>
<sequence length="517" mass="57839">MDSGFNRLHSALSLTESKDDGVVIASNLWYSDSENSELYLAGHFLSQKPFHADALKSTLLLSFNPVRGMDLKPLEGNRFLLKFNHIVDRNRVLEGCPWALKKYLLILSPIGTNENPRDVNLGWADFHIHAHSLPLSKMSREVARFFGNQRVLKIRTALGDEQLISFTYERLPNFCYLCGCLGHLSKFCELRFADDFIDPGEATSFGPWMLSICPPAGIGSLPASGPRPHLTSHPLLTEQACIPPLPSTETYPRGASIFSSFTSPIRTYSHPPDPHIDLSIVLTNSPAPTTVQESPPNQAIPDSKTTPPSVLPPALPSPIFSISHIQPQFTASMPSHPNTKSKHAGPRKILSITKKRKQTEPPSSLPDLCTTSSPPATHKPFRFEASWASSAECAQVVRAGWLSPVHRGRDVPLERQRNCAARLQIWSKKDGQRPFRKQVQLLEKELARLRRGLLMTVQTCMQSCPLHCWIVPLWGLLHEILNTLYRILRAERSIAVPDEENKEEQAWWLRAARCCGD</sequence>
<dbReference type="Pfam" id="PF14111">
    <property type="entry name" value="DUF4283"/>
    <property type="match status" value="1"/>
</dbReference>
<protein>
    <recommendedName>
        <fullName evidence="6">CCHC-type domain-containing protein</fullName>
    </recommendedName>
</protein>
<evidence type="ECO:0000313" key="4">
    <source>
        <dbReference type="EMBL" id="KAK4438077.1"/>
    </source>
</evidence>
<dbReference type="AlphaFoldDB" id="A0AAE2CXD9"/>
<proteinExistence type="predicted"/>
<dbReference type="EMBL" id="JACGWO010000001">
    <property type="protein sequence ID" value="KAK4438077.1"/>
    <property type="molecule type" value="Genomic_DNA"/>
</dbReference>